<evidence type="ECO:0008006" key="3">
    <source>
        <dbReference type="Google" id="ProtNLM"/>
    </source>
</evidence>
<dbReference type="InterPro" id="IPR010662">
    <property type="entry name" value="RBBP9/YdeN"/>
</dbReference>
<accession>A0A4Q7Z5Y7</accession>
<dbReference type="AlphaFoldDB" id="A0A4Q7Z5Y7"/>
<name>A0A4Q7Z5Y7_9GAMM</name>
<proteinExistence type="predicted"/>
<dbReference type="RefSeq" id="WP_130413105.1">
    <property type="nucleotide sequence ID" value="NZ_SHKX01000012.1"/>
</dbReference>
<dbReference type="SUPFAM" id="SSF53474">
    <property type="entry name" value="alpha/beta-Hydrolases"/>
    <property type="match status" value="1"/>
</dbReference>
<evidence type="ECO:0000313" key="2">
    <source>
        <dbReference type="Proteomes" id="UP000292423"/>
    </source>
</evidence>
<dbReference type="Pfam" id="PF06821">
    <property type="entry name" value="Ser_hydrolase"/>
    <property type="match status" value="1"/>
</dbReference>
<gene>
    <name evidence="1" type="ORF">EV700_1907</name>
</gene>
<comment type="caution">
    <text evidence="1">The sequence shown here is derived from an EMBL/GenBank/DDBJ whole genome shotgun (WGS) entry which is preliminary data.</text>
</comment>
<sequence length="183" mass="20595">MSTILMIPGLHGSEPEHWQSWWERQDPSVIRVHQQNWDHGELSRWSARVREAILAAPDQVWLVAHSFGCLATVNAAADLGDKVAGAFLVAPADPDRFGIHPSRLEKRLPFPSMLVASTTDPYLMLDKAFLLSRHWGSQFINLGNVGHINVASGYGPWPKGRRLFDLFRSQFEMIEPASWKISA</sequence>
<dbReference type="OrthoDB" id="9804993at2"/>
<organism evidence="1 2">
    <name type="scientific">Fluviicoccus keumensis</name>
    <dbReference type="NCBI Taxonomy" id="1435465"/>
    <lineage>
        <taxon>Bacteria</taxon>
        <taxon>Pseudomonadati</taxon>
        <taxon>Pseudomonadota</taxon>
        <taxon>Gammaproteobacteria</taxon>
        <taxon>Moraxellales</taxon>
        <taxon>Moraxellaceae</taxon>
        <taxon>Fluviicoccus</taxon>
    </lineage>
</organism>
<keyword evidence="2" id="KW-1185">Reference proteome</keyword>
<evidence type="ECO:0000313" key="1">
    <source>
        <dbReference type="EMBL" id="RZU45095.1"/>
    </source>
</evidence>
<protein>
    <recommendedName>
        <fullName evidence="3">Alpha/beta hydrolase</fullName>
    </recommendedName>
</protein>
<reference evidence="1 2" key="1">
    <citation type="submission" date="2019-02" db="EMBL/GenBank/DDBJ databases">
        <title>Genomic Encyclopedia of Type Strains, Phase IV (KMG-IV): sequencing the most valuable type-strain genomes for metagenomic binning, comparative biology and taxonomic classification.</title>
        <authorList>
            <person name="Goeker M."/>
        </authorList>
    </citation>
    <scope>NUCLEOTIDE SEQUENCE [LARGE SCALE GENOMIC DNA]</scope>
    <source>
        <strain evidence="1 2">DSM 105135</strain>
    </source>
</reference>
<dbReference type="GO" id="GO:0016787">
    <property type="term" value="F:hydrolase activity"/>
    <property type="evidence" value="ECO:0007669"/>
    <property type="project" value="InterPro"/>
</dbReference>
<dbReference type="InterPro" id="IPR029058">
    <property type="entry name" value="AB_hydrolase_fold"/>
</dbReference>
<dbReference type="EMBL" id="SHKX01000012">
    <property type="protein sequence ID" value="RZU45095.1"/>
    <property type="molecule type" value="Genomic_DNA"/>
</dbReference>
<dbReference type="Proteomes" id="UP000292423">
    <property type="component" value="Unassembled WGS sequence"/>
</dbReference>
<dbReference type="Gene3D" id="3.40.50.1820">
    <property type="entry name" value="alpha/beta hydrolase"/>
    <property type="match status" value="1"/>
</dbReference>